<name>A0A7Y2REI0_9GAMM</name>
<proteinExistence type="predicted"/>
<evidence type="ECO:0000313" key="3">
    <source>
        <dbReference type="EMBL" id="NNH77290.1"/>
    </source>
</evidence>
<accession>A0A7Y2REI0</accession>
<dbReference type="GO" id="GO:0032259">
    <property type="term" value="P:methylation"/>
    <property type="evidence" value="ECO:0007669"/>
    <property type="project" value="UniProtKB-KW"/>
</dbReference>
<dbReference type="InterPro" id="IPR025714">
    <property type="entry name" value="Methyltranfer_dom"/>
</dbReference>
<protein>
    <submittedName>
        <fullName evidence="3">Methyltransferase domain-containing protein</fullName>
    </submittedName>
</protein>
<feature type="domain" description="Methyltransferase regulatory" evidence="1">
    <location>
        <begin position="218"/>
        <end position="300"/>
    </location>
</feature>
<dbReference type="AlphaFoldDB" id="A0A7Y2REI0"/>
<evidence type="ECO:0000259" key="2">
    <source>
        <dbReference type="Pfam" id="PF13847"/>
    </source>
</evidence>
<feature type="domain" description="Methyltransferase" evidence="2">
    <location>
        <begin position="43"/>
        <end position="159"/>
    </location>
</feature>
<keyword evidence="3" id="KW-0808">Transferase</keyword>
<dbReference type="GO" id="GO:0008168">
    <property type="term" value="F:methyltransferase activity"/>
    <property type="evidence" value="ECO:0007669"/>
    <property type="project" value="UniProtKB-KW"/>
</dbReference>
<dbReference type="RefSeq" id="WP_171540155.1">
    <property type="nucleotide sequence ID" value="NZ_JABERL010000012.1"/>
</dbReference>
<reference evidence="3 4" key="1">
    <citation type="submission" date="2020-04" db="EMBL/GenBank/DDBJ databases">
        <title>Acinetobacter Taxon 24.</title>
        <authorList>
            <person name="Nemec A."/>
            <person name="Radolfova-Krizova L."/>
            <person name="Higgins P.G."/>
            <person name="Spanelova P."/>
        </authorList>
    </citation>
    <scope>NUCLEOTIDE SEQUENCE [LARGE SCALE GENOMIC DNA]</scope>
    <source>
        <strain evidence="3 4">ANC 5380</strain>
    </source>
</reference>
<dbReference type="InterPro" id="IPR029063">
    <property type="entry name" value="SAM-dependent_MTases_sf"/>
</dbReference>
<gene>
    <name evidence="3" type="ORF">HLH17_06265</name>
</gene>
<keyword evidence="3" id="KW-0489">Methyltransferase</keyword>
<sequence>MNLLQDGYVVDVPYPTFVHRQAMPGWLSNLVQLQGNQAPDLTKPYRYLELGCAMGIHLHLTAASNPLGTFFGVDFNAQQLMVAEEGLKTTKIDNLEFIHASFYELLQQDLEPFDFIVTHGVWSWISAENQKIMLELINKFLKPGGIVYCSYMSHPGATELSSIQKLMLEVSRNLQGDSATKAVQSLSLVRNIAKSHMGLFEKVPHLTQTLTELAQDKPNYIAHDFLSEHWEPQHSADMIRAFGNFDMSFITGAGIAEYLDQLNLPLDIRKIIKSLPLITMQETVRDIALYTLQRQDVYVKSRQRLSPVQQQQYLERAMFGNLPQAPVGKGLKNDTKIGKIHDAVPIFEQILSVLAQQHLTLSQLLAQLSPQISAVQLKDIILVLMWAGYIHPINPTPNAPYITATNQWMQQQQLPWQSLATFGTAIDIQS</sequence>
<dbReference type="Pfam" id="PF10119">
    <property type="entry name" value="MethyTransf_Reg"/>
    <property type="match status" value="1"/>
</dbReference>
<dbReference type="SUPFAM" id="SSF53335">
    <property type="entry name" value="S-adenosyl-L-methionine-dependent methyltransferases"/>
    <property type="match status" value="1"/>
</dbReference>
<dbReference type="InterPro" id="IPR018773">
    <property type="entry name" value="MeTrfase_reg_dom_prd"/>
</dbReference>
<dbReference type="EMBL" id="JABERL010000012">
    <property type="protein sequence ID" value="NNH77290.1"/>
    <property type="molecule type" value="Genomic_DNA"/>
</dbReference>
<evidence type="ECO:0000259" key="1">
    <source>
        <dbReference type="Pfam" id="PF10119"/>
    </source>
</evidence>
<comment type="caution">
    <text evidence="3">The sequence shown here is derived from an EMBL/GenBank/DDBJ whole genome shotgun (WGS) entry which is preliminary data.</text>
</comment>
<dbReference type="Pfam" id="PF13847">
    <property type="entry name" value="Methyltransf_31"/>
    <property type="match status" value="1"/>
</dbReference>
<organism evidence="3 4">
    <name type="scientific">Acinetobacter terrae</name>
    <dbReference type="NCBI Taxonomy" id="2731247"/>
    <lineage>
        <taxon>Bacteria</taxon>
        <taxon>Pseudomonadati</taxon>
        <taxon>Pseudomonadota</taxon>
        <taxon>Gammaproteobacteria</taxon>
        <taxon>Moraxellales</taxon>
        <taxon>Moraxellaceae</taxon>
        <taxon>Acinetobacter</taxon>
        <taxon>Acinetobacter Taxon 24</taxon>
    </lineage>
</organism>
<evidence type="ECO:0000313" key="4">
    <source>
        <dbReference type="Proteomes" id="UP000569202"/>
    </source>
</evidence>
<dbReference type="CDD" id="cd02440">
    <property type="entry name" value="AdoMet_MTases"/>
    <property type="match status" value="1"/>
</dbReference>
<dbReference type="Gene3D" id="3.40.50.150">
    <property type="entry name" value="Vaccinia Virus protein VP39"/>
    <property type="match status" value="1"/>
</dbReference>
<dbReference type="Proteomes" id="UP000569202">
    <property type="component" value="Unassembled WGS sequence"/>
</dbReference>